<protein>
    <submittedName>
        <fullName evidence="3">Cbb3-type cytochrome oxidase assembly protein CcoS</fullName>
    </submittedName>
</protein>
<reference evidence="3" key="1">
    <citation type="journal article" date="2010" name="Int. J. Syst. Evol. Microbiol.">
        <title>Porticoccus litoralis gen. nov., sp. nov., a gammaproteobacterium isolated from the Yellow Sea.</title>
        <authorList>
            <person name="Oh H.M."/>
            <person name="Kim H."/>
            <person name="Kim K.M."/>
            <person name="Min G.S."/>
            <person name="Cho J.C."/>
        </authorList>
    </citation>
    <scope>NUCLEOTIDE SEQUENCE</scope>
    <source>
        <strain evidence="3">DSM 25064</strain>
    </source>
</reference>
<dbReference type="PANTHER" id="PTHR41532:SF1">
    <property type="entry name" value="FIXS PROTEIN"/>
    <property type="match status" value="1"/>
</dbReference>
<dbReference type="InterPro" id="IPR004714">
    <property type="entry name" value="Cyt_oxidase_maturation_cbb3"/>
</dbReference>
<organism evidence="3 4">
    <name type="scientific">Porticoccus litoralis</name>
    <dbReference type="NCBI Taxonomy" id="434086"/>
    <lineage>
        <taxon>Bacteria</taxon>
        <taxon>Pseudomonadati</taxon>
        <taxon>Pseudomonadota</taxon>
        <taxon>Gammaproteobacteria</taxon>
        <taxon>Cellvibrionales</taxon>
        <taxon>Porticoccaceae</taxon>
        <taxon>Porticoccus</taxon>
    </lineage>
</organism>
<keyword evidence="4" id="KW-1185">Reference proteome</keyword>
<feature type="compositionally biased region" description="Acidic residues" evidence="1">
    <location>
        <begin position="44"/>
        <end position="57"/>
    </location>
</feature>
<keyword evidence="2" id="KW-1133">Transmembrane helix</keyword>
<keyword evidence="2" id="KW-0472">Membrane</keyword>
<feature type="region of interest" description="Disordered" evidence="1">
    <location>
        <begin position="44"/>
        <end position="71"/>
    </location>
</feature>
<dbReference type="EMBL" id="JAUUUU010000001">
    <property type="protein sequence ID" value="MDP1519559.1"/>
    <property type="molecule type" value="Genomic_DNA"/>
</dbReference>
<proteinExistence type="predicted"/>
<dbReference type="RefSeq" id="WP_305169073.1">
    <property type="nucleotide sequence ID" value="NZ_JAUUUU010000001.1"/>
</dbReference>
<evidence type="ECO:0000313" key="4">
    <source>
        <dbReference type="Proteomes" id="UP001178354"/>
    </source>
</evidence>
<dbReference type="Pfam" id="PF03597">
    <property type="entry name" value="FixS"/>
    <property type="match status" value="1"/>
</dbReference>
<dbReference type="AlphaFoldDB" id="A0AAW8B1W6"/>
<evidence type="ECO:0000256" key="2">
    <source>
        <dbReference type="SAM" id="Phobius"/>
    </source>
</evidence>
<dbReference type="PANTHER" id="PTHR41532">
    <property type="entry name" value="FIXS PROTEIN"/>
    <property type="match status" value="1"/>
</dbReference>
<reference evidence="3" key="2">
    <citation type="submission" date="2023-08" db="EMBL/GenBank/DDBJ databases">
        <authorList>
            <person name="Luo J."/>
        </authorList>
    </citation>
    <scope>NUCLEOTIDE SEQUENCE</scope>
    <source>
        <strain evidence="3">DSM 25064</strain>
    </source>
</reference>
<comment type="caution">
    <text evidence="3">The sequence shown here is derived from an EMBL/GenBank/DDBJ whole genome shotgun (WGS) entry which is preliminary data.</text>
</comment>
<sequence>MESLYLLIPVSLIFCALAVWLYFWAVNSGQYDDLEGEADRILFEESDVQPENNEGEETVPNSETDKKGDAP</sequence>
<keyword evidence="2" id="KW-0812">Transmembrane</keyword>
<dbReference type="Proteomes" id="UP001178354">
    <property type="component" value="Unassembled WGS sequence"/>
</dbReference>
<name>A0AAW8B1W6_9GAMM</name>
<accession>A0AAW8B1W6</accession>
<evidence type="ECO:0000256" key="1">
    <source>
        <dbReference type="SAM" id="MobiDB-lite"/>
    </source>
</evidence>
<feature type="transmembrane region" description="Helical" evidence="2">
    <location>
        <begin position="6"/>
        <end position="25"/>
    </location>
</feature>
<evidence type="ECO:0000313" key="3">
    <source>
        <dbReference type="EMBL" id="MDP1519559.1"/>
    </source>
</evidence>
<dbReference type="NCBIfam" id="TIGR00847">
    <property type="entry name" value="ccoS"/>
    <property type="match status" value="1"/>
</dbReference>
<gene>
    <name evidence="3" type="primary">ccoS</name>
    <name evidence="3" type="ORF">Q8A57_01075</name>
</gene>